<dbReference type="AlphaFoldDB" id="A0A9P9JB62"/>
<feature type="region of interest" description="Disordered" evidence="1">
    <location>
        <begin position="1"/>
        <end position="76"/>
    </location>
</feature>
<accession>A0A9P9JB62</accession>
<dbReference type="EMBL" id="JAGMUU010000002">
    <property type="protein sequence ID" value="KAH7160149.1"/>
    <property type="molecule type" value="Genomic_DNA"/>
</dbReference>
<dbReference type="OrthoDB" id="4739136at2759"/>
<evidence type="ECO:0000313" key="3">
    <source>
        <dbReference type="Proteomes" id="UP000717696"/>
    </source>
</evidence>
<organism evidence="2 3">
    <name type="scientific">Dactylonectria estremocensis</name>
    <dbReference type="NCBI Taxonomy" id="1079267"/>
    <lineage>
        <taxon>Eukaryota</taxon>
        <taxon>Fungi</taxon>
        <taxon>Dikarya</taxon>
        <taxon>Ascomycota</taxon>
        <taxon>Pezizomycotina</taxon>
        <taxon>Sordariomycetes</taxon>
        <taxon>Hypocreomycetidae</taxon>
        <taxon>Hypocreales</taxon>
        <taxon>Nectriaceae</taxon>
        <taxon>Dactylonectria</taxon>
    </lineage>
</organism>
<keyword evidence="3" id="KW-1185">Reference proteome</keyword>
<comment type="caution">
    <text evidence="2">The sequence shown here is derived from an EMBL/GenBank/DDBJ whole genome shotgun (WGS) entry which is preliminary data.</text>
</comment>
<gene>
    <name evidence="2" type="ORF">B0J13DRAFT_122365</name>
</gene>
<reference evidence="2" key="1">
    <citation type="journal article" date="2021" name="Nat. Commun.">
        <title>Genetic determinants of endophytism in the Arabidopsis root mycobiome.</title>
        <authorList>
            <person name="Mesny F."/>
            <person name="Miyauchi S."/>
            <person name="Thiergart T."/>
            <person name="Pickel B."/>
            <person name="Atanasova L."/>
            <person name="Karlsson M."/>
            <person name="Huettel B."/>
            <person name="Barry K.W."/>
            <person name="Haridas S."/>
            <person name="Chen C."/>
            <person name="Bauer D."/>
            <person name="Andreopoulos W."/>
            <person name="Pangilinan J."/>
            <person name="LaButti K."/>
            <person name="Riley R."/>
            <person name="Lipzen A."/>
            <person name="Clum A."/>
            <person name="Drula E."/>
            <person name="Henrissat B."/>
            <person name="Kohler A."/>
            <person name="Grigoriev I.V."/>
            <person name="Martin F.M."/>
            <person name="Hacquard S."/>
        </authorList>
    </citation>
    <scope>NUCLEOTIDE SEQUENCE</scope>
    <source>
        <strain evidence="2">MPI-CAGE-AT-0021</strain>
    </source>
</reference>
<name>A0A9P9JB62_9HYPO</name>
<evidence type="ECO:0000256" key="1">
    <source>
        <dbReference type="SAM" id="MobiDB-lite"/>
    </source>
</evidence>
<proteinExistence type="predicted"/>
<evidence type="ECO:0000313" key="2">
    <source>
        <dbReference type="EMBL" id="KAH7160149.1"/>
    </source>
</evidence>
<dbReference type="Proteomes" id="UP000717696">
    <property type="component" value="Unassembled WGS sequence"/>
</dbReference>
<sequence length="504" mass="56374">MDRPSRRGKSQPQRGRGGARGNPFVPRAAGEGRQASWAKERNMGTAKSMKHNNLQKTRKAEDDEFLGSPPPTDTNLVSARLVLPGQHRLPRGLDEPGALDDIRKAHRVYIANVKPNVLALRCDSMSRLQQAIHALHWAVHDLRLSNDHPPIRFLVQESPNADINGMVRVEIGSRPRFVSQSPTLVDNSAAMEKHLVELAADLPRSADTIMALNKSMKMRVNFGQLVVRARNTRGRDEITHDEFTKLLNMYSVRGGASLETKLPGVAKAEQVIQHLADPEQGICSDQQGVTQSWEVTLVSQGLEVKADGLGPIGKQIQLSMPRTTRPEAWGRLNWTVVAPDMHYDWNLRVDAWDDEDVPFDLRNFFQKVQLTVDSTRVASAIIRIPHISTHKLGNARGNIGQLKLKSSATIPYKTTPYVIEVSVTKIWEGARTTDEPETTWGIEVYAVHWDESIMHVSGDDHRKDWGQGLNNMWPGDEPGLEARFEEFLGTVLEIQALLERACPM</sequence>
<protein>
    <submittedName>
        <fullName evidence="2">Uncharacterized protein</fullName>
    </submittedName>
</protein>